<accession>A0A452UAA1</accession>
<evidence type="ECO:0000256" key="9">
    <source>
        <dbReference type="ARBA" id="ARBA00022949"/>
    </source>
</evidence>
<dbReference type="SUPFAM" id="SSF50044">
    <property type="entry name" value="SH3-domain"/>
    <property type="match status" value="3"/>
</dbReference>
<feature type="compositionally biased region" description="Basic and acidic residues" evidence="12">
    <location>
        <begin position="210"/>
        <end position="220"/>
    </location>
</feature>
<feature type="compositionally biased region" description="Polar residues" evidence="12">
    <location>
        <begin position="289"/>
        <end position="307"/>
    </location>
</feature>
<dbReference type="GO" id="GO:0005925">
    <property type="term" value="C:focal adhesion"/>
    <property type="evidence" value="ECO:0007669"/>
    <property type="project" value="UniProtKB-SubCell"/>
</dbReference>
<dbReference type="GO" id="GO:0005737">
    <property type="term" value="C:cytoplasm"/>
    <property type="evidence" value="ECO:0007669"/>
    <property type="project" value="UniProtKB-SubCell"/>
</dbReference>
<dbReference type="FunFam" id="2.30.30.40:FF:000001">
    <property type="entry name" value="Sorbin and SH3 domain-containing protein 1 isoform 2"/>
    <property type="match status" value="1"/>
</dbReference>
<organism evidence="16">
    <name type="scientific">Ursus maritimus</name>
    <name type="common">Polar bear</name>
    <name type="synonym">Thalarctos maritimus</name>
    <dbReference type="NCBI Taxonomy" id="29073"/>
    <lineage>
        <taxon>Eukaryota</taxon>
        <taxon>Metazoa</taxon>
        <taxon>Chordata</taxon>
        <taxon>Craniata</taxon>
        <taxon>Vertebrata</taxon>
        <taxon>Euteleostomi</taxon>
        <taxon>Mammalia</taxon>
        <taxon>Eutheria</taxon>
        <taxon>Laurasiatheria</taxon>
        <taxon>Carnivora</taxon>
        <taxon>Caniformia</taxon>
        <taxon>Ursidae</taxon>
        <taxon>Ursus</taxon>
    </lineage>
</organism>
<name>A0A452UAA1_URSMA</name>
<evidence type="ECO:0000256" key="1">
    <source>
        <dbReference type="ARBA" id="ARBA00004236"/>
    </source>
</evidence>
<evidence type="ECO:0000256" key="8">
    <source>
        <dbReference type="ARBA" id="ARBA00022737"/>
    </source>
</evidence>
<evidence type="ECO:0000256" key="7">
    <source>
        <dbReference type="ARBA" id="ARBA00022553"/>
    </source>
</evidence>
<keyword evidence="4 11" id="KW-0728">SH3 domain</keyword>
<dbReference type="AlphaFoldDB" id="A0A452UAA1"/>
<feature type="domain" description="SoHo" evidence="15">
    <location>
        <begin position="139"/>
        <end position="203"/>
    </location>
</feature>
<feature type="compositionally biased region" description="Polar residues" evidence="12">
    <location>
        <begin position="56"/>
        <end position="65"/>
    </location>
</feature>
<dbReference type="PANTHER" id="PTHR14167:SF56">
    <property type="entry name" value="SORBIN AND SH3 DOMAIN-CONTAINING PROTEIN 2"/>
    <property type="match status" value="1"/>
</dbReference>
<feature type="compositionally biased region" description="Pro residues" evidence="12">
    <location>
        <begin position="225"/>
        <end position="238"/>
    </location>
</feature>
<dbReference type="CDD" id="cd11780">
    <property type="entry name" value="SH3_Sorbs_3"/>
    <property type="match status" value="1"/>
</dbReference>
<dbReference type="PROSITE" id="PS50002">
    <property type="entry name" value="SH3"/>
    <property type="match status" value="3"/>
</dbReference>
<dbReference type="SMART" id="SM00326">
    <property type="entry name" value="SH3"/>
    <property type="match status" value="3"/>
</dbReference>
<dbReference type="GO" id="GO:0030425">
    <property type="term" value="C:dendrite"/>
    <property type="evidence" value="ECO:0007669"/>
    <property type="project" value="TreeGrafter"/>
</dbReference>
<keyword evidence="6" id="KW-0963">Cytoplasm</keyword>
<feature type="region of interest" description="Disordered" evidence="12">
    <location>
        <begin position="885"/>
        <end position="922"/>
    </location>
</feature>
<feature type="domain" description="SH3" evidence="14">
    <location>
        <begin position="1129"/>
        <end position="1188"/>
    </location>
</feature>
<dbReference type="InterPro" id="IPR036028">
    <property type="entry name" value="SH3-like_dom_sf"/>
</dbReference>
<dbReference type="PRINTS" id="PR00499">
    <property type="entry name" value="P67PHOX"/>
</dbReference>
<reference evidence="16" key="1">
    <citation type="submission" date="2019-03" db="UniProtKB">
        <authorList>
            <consortium name="Ensembl"/>
        </authorList>
    </citation>
    <scope>IDENTIFICATION</scope>
</reference>
<keyword evidence="5" id="KW-1003">Cell membrane</keyword>
<feature type="transmembrane region" description="Helical" evidence="13">
    <location>
        <begin position="9"/>
        <end position="31"/>
    </location>
</feature>
<dbReference type="Pfam" id="PF02208">
    <property type="entry name" value="Sorb"/>
    <property type="match status" value="1"/>
</dbReference>
<keyword evidence="13" id="KW-0812">Transmembrane</keyword>
<dbReference type="SMART" id="SM00459">
    <property type="entry name" value="Sorb"/>
    <property type="match status" value="1"/>
</dbReference>
<feature type="compositionally biased region" description="Basic and acidic residues" evidence="12">
    <location>
        <begin position="239"/>
        <end position="275"/>
    </location>
</feature>
<evidence type="ECO:0000256" key="3">
    <source>
        <dbReference type="ARBA" id="ARBA00004496"/>
    </source>
</evidence>
<dbReference type="PROSITE" id="PS00028">
    <property type="entry name" value="ZINC_FINGER_C2H2_1"/>
    <property type="match status" value="1"/>
</dbReference>
<evidence type="ECO:0000259" key="15">
    <source>
        <dbReference type="PROSITE" id="PS50831"/>
    </source>
</evidence>
<feature type="compositionally biased region" description="Basic and acidic residues" evidence="12">
    <location>
        <begin position="910"/>
        <end position="922"/>
    </location>
</feature>
<feature type="region of interest" description="Disordered" evidence="12">
    <location>
        <begin position="189"/>
        <end position="366"/>
    </location>
</feature>
<evidence type="ECO:0000256" key="10">
    <source>
        <dbReference type="ARBA" id="ARBA00023136"/>
    </source>
</evidence>
<evidence type="ECO:0000259" key="14">
    <source>
        <dbReference type="PROSITE" id="PS50002"/>
    </source>
</evidence>
<dbReference type="GO" id="GO:0007219">
    <property type="term" value="P:Notch signaling pathway"/>
    <property type="evidence" value="ECO:0007669"/>
    <property type="project" value="TreeGrafter"/>
</dbReference>
<dbReference type="PANTHER" id="PTHR14167">
    <property type="entry name" value="SH3 DOMAIN-CONTAINING"/>
    <property type="match status" value="1"/>
</dbReference>
<keyword evidence="8" id="KW-0677">Repeat</keyword>
<evidence type="ECO:0000256" key="12">
    <source>
        <dbReference type="SAM" id="MobiDB-lite"/>
    </source>
</evidence>
<evidence type="ECO:0000256" key="5">
    <source>
        <dbReference type="ARBA" id="ARBA00022475"/>
    </source>
</evidence>
<dbReference type="GO" id="GO:0043025">
    <property type="term" value="C:neuronal cell body"/>
    <property type="evidence" value="ECO:0007669"/>
    <property type="project" value="TreeGrafter"/>
</dbReference>
<evidence type="ECO:0000313" key="16">
    <source>
        <dbReference type="Ensembl" id="ENSUMAP00000017638"/>
    </source>
</evidence>
<evidence type="ECO:0000256" key="13">
    <source>
        <dbReference type="SAM" id="Phobius"/>
    </source>
</evidence>
<dbReference type="GeneTree" id="ENSGT00940000157056"/>
<protein>
    <submittedName>
        <fullName evidence="16">Sorbin and SH3 domain containing 2</fullName>
    </submittedName>
</protein>
<feature type="compositionally biased region" description="Basic and acidic residues" evidence="12">
    <location>
        <begin position="885"/>
        <end position="896"/>
    </location>
</feature>
<evidence type="ECO:0000256" key="6">
    <source>
        <dbReference type="ARBA" id="ARBA00022490"/>
    </source>
</evidence>
<keyword evidence="9" id="KW-0965">Cell junction</keyword>
<dbReference type="Ensembl" id="ENSUMAT00000020829.1">
    <property type="protein sequence ID" value="ENSUMAP00000017638.1"/>
    <property type="gene ID" value="ENSUMAG00000012389.1"/>
</dbReference>
<feature type="region of interest" description="Disordered" evidence="12">
    <location>
        <begin position="36"/>
        <end position="67"/>
    </location>
</feature>
<feature type="compositionally biased region" description="Polar residues" evidence="12">
    <location>
        <begin position="189"/>
        <end position="205"/>
    </location>
</feature>
<dbReference type="CDD" id="cd11923">
    <property type="entry name" value="SH3_Sorbs2_2"/>
    <property type="match status" value="1"/>
</dbReference>
<gene>
    <name evidence="16" type="primary">SORBS2</name>
</gene>
<keyword evidence="10 13" id="KW-0472">Membrane</keyword>
<dbReference type="FunFam" id="2.30.30.40:FF:000003">
    <property type="entry name" value="Sorbin and SH3 domain-containing protein 1 isoform 2"/>
    <property type="match status" value="1"/>
</dbReference>
<feature type="domain" description="SH3" evidence="14">
    <location>
        <begin position="920"/>
        <end position="979"/>
    </location>
</feature>
<dbReference type="PROSITE" id="PS50831">
    <property type="entry name" value="SOHO"/>
    <property type="match status" value="1"/>
</dbReference>
<dbReference type="FunFam" id="2.30.30.40:FF:000004">
    <property type="entry name" value="Sorbin and SH3 domain-containing protein 1 isoform 2"/>
    <property type="match status" value="1"/>
</dbReference>
<evidence type="ECO:0000256" key="11">
    <source>
        <dbReference type="PROSITE-ProRule" id="PRU00192"/>
    </source>
</evidence>
<feature type="domain" description="SH3" evidence="14">
    <location>
        <begin position="995"/>
        <end position="1056"/>
    </location>
</feature>
<dbReference type="InterPro" id="IPR003127">
    <property type="entry name" value="SoHo_dom"/>
</dbReference>
<evidence type="ECO:0000256" key="2">
    <source>
        <dbReference type="ARBA" id="ARBA00004246"/>
    </source>
</evidence>
<dbReference type="GO" id="GO:0045202">
    <property type="term" value="C:synapse"/>
    <property type="evidence" value="ECO:0007669"/>
    <property type="project" value="TreeGrafter"/>
</dbReference>
<dbReference type="InterPro" id="IPR001452">
    <property type="entry name" value="SH3_domain"/>
</dbReference>
<proteinExistence type="predicted"/>
<dbReference type="Pfam" id="PF14604">
    <property type="entry name" value="SH3_9"/>
    <property type="match status" value="1"/>
</dbReference>
<sequence>MYNLNKTDMIFTGSFISFSLVLISTFLFLLGRDSQSPDSAKGFRSVRPNLQEKRSPTQSQITVNGNSGGAVSPMSYYQRPFSPSAYSLPGSLNSSIIMQHGRSLDSAETYPQHAQSLDGTMGSSIPLYRSSEEEKRVTVIKAPHYPGIGPVDESGIPTAIRTTVDRPKDWYKTMFKQIHMVHKPGLYNSPYSAQSHPAAKTQTYRPLSKSHSDNGTDVFKDASSPVPPPHVPPPVPPLRPRDRSSTEKHDWDPPDRKVDTRKFRSEPRSIFEYEPGKSSILQHERPASLYQSSIDRSLERPTSSASMASDFRKRRKSEPAVGQPRGLDPSASRTSPGRVDLPGPSGTLTKSFISSSPSSPSRAKGGDEICPPLYGYSGLNGNPSNELDYCNAYRQHLDVPRDSQRAITFKNGWQMARQNAEIWSSTEETVSPKIKSRSCDDLLNDDCDSFPDPKTKSESMGSLLCEEDSKESCPITWASPYIQEGRSNGRSRLRHRSAHDAPGFLKMYKKMHRINRKDLMNSEVICSVKSRIMQYEKEQQHKGLLHGWSQSSTEEVPRDMVPTRISEFEKLIQKSKSMPNLGDEMLSPITLEPQQNGLCPKRRFSIESLLEEENQSRHPSHVQRSYKPKTLVPIHIEVTSEEQPRAHVEFSDSDQDGVVSDHSDYIHVEGSSFCSESDFDHFSFTSSESFYGSSHHHHHHHHHHHRHLISSCKGRCPASYTRFTTMLKHERAKHESAEEPRRQDVDPGLSKLAFLVSPVPFRRKKNVTPKKQTEKAKCKASVFEALDSALKDICDQIKAEKRRGSLPDNSILHRLISELLPDIPERNSSLRALRRSPMHQPFHPLPQDGAIHCPVYQNDCGRMPRSASFQDVDTTNNNYHHQDLESARSLQDHESPRSYSSTMTDLGRSAPRERRGTPEKEKLPAKAVYDFKAQTSKELSFKKGDTVYILRKIDQNWYEGEHHGRVGIFPISYVEKLIPPEKAQPARPPPPAQPGEIGEAVAKYNFNADTNVELSLRKGDRVILLKRVDQNWYEGKIPGTSRQGIFPVSYVEVVKKNTTKGAEDYPDPPVPHSYSSDRIHSLSSNKILVLMLSLKRKESLLRVQCTGNFYQYFSSKVKCYIFVFKHIHLSCLRFQALYNYTPRNEDELELRESDVIDVMEKCDDGWFVGTSRRTKFFGTFPGNYVKRL</sequence>
<evidence type="ECO:0000256" key="4">
    <source>
        <dbReference type="ARBA" id="ARBA00022443"/>
    </source>
</evidence>
<keyword evidence="13" id="KW-1133">Transmembrane helix</keyword>
<dbReference type="Gene3D" id="2.30.30.40">
    <property type="entry name" value="SH3 Domains"/>
    <property type="match status" value="3"/>
</dbReference>
<dbReference type="Pfam" id="PF00018">
    <property type="entry name" value="SH3_1"/>
    <property type="match status" value="2"/>
</dbReference>
<comment type="subcellular location">
    <subcellularLocation>
        <location evidence="2">Cell junction</location>
        <location evidence="2">Focal adhesion</location>
    </subcellularLocation>
    <subcellularLocation>
        <location evidence="1">Cell membrane</location>
    </subcellularLocation>
    <subcellularLocation>
        <location evidence="3">Cytoplasm</location>
    </subcellularLocation>
</comment>
<keyword evidence="7" id="KW-0597">Phosphoprotein</keyword>
<dbReference type="GO" id="GO:0005886">
    <property type="term" value="C:plasma membrane"/>
    <property type="evidence" value="ECO:0007669"/>
    <property type="project" value="UniProtKB-SubCell"/>
</dbReference>
<dbReference type="InterPro" id="IPR013087">
    <property type="entry name" value="Znf_C2H2_type"/>
</dbReference>
<dbReference type="PRINTS" id="PR00452">
    <property type="entry name" value="SH3DOMAIN"/>
</dbReference>
<dbReference type="InterPro" id="IPR050384">
    <property type="entry name" value="Endophilin_SH3RF"/>
</dbReference>